<dbReference type="PANTHER" id="PTHR46268">
    <property type="entry name" value="STRESS RESPONSE PROTEIN NHAX"/>
    <property type="match status" value="1"/>
</dbReference>
<dbReference type="EMBL" id="CP019640">
    <property type="protein sequence ID" value="AQQ54542.1"/>
    <property type="molecule type" value="Genomic_DNA"/>
</dbReference>
<organism evidence="3 4">
    <name type="scientific">Planococcus lenghuensis</name>
    <dbReference type="NCBI Taxonomy" id="2213202"/>
    <lineage>
        <taxon>Bacteria</taxon>
        <taxon>Bacillati</taxon>
        <taxon>Bacillota</taxon>
        <taxon>Bacilli</taxon>
        <taxon>Bacillales</taxon>
        <taxon>Caryophanaceae</taxon>
        <taxon>Planococcus</taxon>
    </lineage>
</organism>
<dbReference type="CDD" id="cd00293">
    <property type="entry name" value="USP-like"/>
    <property type="match status" value="1"/>
</dbReference>
<proteinExistence type="inferred from homology"/>
<name>A0A1Q2L3U3_9BACL</name>
<dbReference type="Gene3D" id="3.40.50.620">
    <property type="entry name" value="HUPs"/>
    <property type="match status" value="1"/>
</dbReference>
<dbReference type="InterPro" id="IPR006015">
    <property type="entry name" value="Universal_stress_UspA"/>
</dbReference>
<accession>A0A1Q2L3U3</accession>
<dbReference type="KEGG" id="pmar:B0X71_16495"/>
<dbReference type="AlphaFoldDB" id="A0A1Q2L3U3"/>
<evidence type="ECO:0000259" key="2">
    <source>
        <dbReference type="Pfam" id="PF00582"/>
    </source>
</evidence>
<keyword evidence="4" id="KW-1185">Reference proteome</keyword>
<gene>
    <name evidence="3" type="ORF">B0X71_16495</name>
</gene>
<dbReference type="SUPFAM" id="SSF52402">
    <property type="entry name" value="Adenine nucleotide alpha hydrolases-like"/>
    <property type="match status" value="1"/>
</dbReference>
<dbReference type="InterPro" id="IPR006016">
    <property type="entry name" value="UspA"/>
</dbReference>
<comment type="similarity">
    <text evidence="1">Belongs to the universal stress protein A family.</text>
</comment>
<feature type="domain" description="UspA" evidence="2">
    <location>
        <begin position="1"/>
        <end position="138"/>
    </location>
</feature>
<dbReference type="InterPro" id="IPR014729">
    <property type="entry name" value="Rossmann-like_a/b/a_fold"/>
</dbReference>
<evidence type="ECO:0000313" key="4">
    <source>
        <dbReference type="Proteomes" id="UP000188184"/>
    </source>
</evidence>
<protein>
    <submittedName>
        <fullName evidence="3">Universal stress protein</fullName>
    </submittedName>
</protein>
<reference evidence="3 4" key="1">
    <citation type="submission" date="2017-02" db="EMBL/GenBank/DDBJ databases">
        <title>The complete genomic sequence of a novel cold adapted crude oil-degrading bacterium Planococcus qaidamina Y42.</title>
        <authorList>
            <person name="Yang R."/>
        </authorList>
    </citation>
    <scope>NUCLEOTIDE SEQUENCE [LARGE SCALE GENOMIC DNA]</scope>
    <source>
        <strain evidence="3 4">Y42</strain>
    </source>
</reference>
<dbReference type="RefSeq" id="WP_077590438.1">
    <property type="nucleotide sequence ID" value="NZ_CP019640.1"/>
</dbReference>
<dbReference type="PANTHER" id="PTHR46268:SF6">
    <property type="entry name" value="UNIVERSAL STRESS PROTEIN UP12"/>
    <property type="match status" value="1"/>
</dbReference>
<dbReference type="PRINTS" id="PR01438">
    <property type="entry name" value="UNVRSLSTRESS"/>
</dbReference>
<dbReference type="Proteomes" id="UP000188184">
    <property type="component" value="Chromosome"/>
</dbReference>
<dbReference type="Pfam" id="PF00582">
    <property type="entry name" value="Usp"/>
    <property type="match status" value="1"/>
</dbReference>
<evidence type="ECO:0000256" key="1">
    <source>
        <dbReference type="ARBA" id="ARBA00008791"/>
    </source>
</evidence>
<sequence length="138" mass="14929">MYNKILLASDGSAHAERAAKAAINLALPEKSSVTVLYVWDSSKSKKEIAVRNDADTLQEIRESRLAGTVQILERAGLSYSIELTEGEPGPAIVSFANARDFDILVMGSRGLNAFQEMVLGSVSHKAIKRVSCPILIVK</sequence>
<dbReference type="OrthoDB" id="9777884at2"/>
<evidence type="ECO:0000313" key="3">
    <source>
        <dbReference type="EMBL" id="AQQ54542.1"/>
    </source>
</evidence>